<evidence type="ECO:0000313" key="1">
    <source>
        <dbReference type="EMBL" id="SDJ64709.1"/>
    </source>
</evidence>
<dbReference type="STRING" id="445960.SAMN05421542_4012"/>
<organism evidence="2 4">
    <name type="scientific">Chryseobacterium jejuense</name>
    <dbReference type="NCBI Taxonomy" id="445960"/>
    <lineage>
        <taxon>Bacteria</taxon>
        <taxon>Pseudomonadati</taxon>
        <taxon>Bacteroidota</taxon>
        <taxon>Flavobacteriia</taxon>
        <taxon>Flavobacteriales</taxon>
        <taxon>Weeksellaceae</taxon>
        <taxon>Chryseobacterium group</taxon>
        <taxon>Chryseobacterium</taxon>
    </lineage>
</organism>
<keyword evidence="3" id="KW-1185">Reference proteome</keyword>
<reference evidence="2 4" key="2">
    <citation type="submission" date="2018-06" db="EMBL/GenBank/DDBJ databases">
        <authorList>
            <consortium name="Pathogen Informatics"/>
            <person name="Doyle S."/>
        </authorList>
    </citation>
    <scope>NUCLEOTIDE SEQUENCE [LARGE SCALE GENOMIC DNA]</scope>
    <source>
        <strain evidence="2 4">NCTC13492</strain>
    </source>
</reference>
<evidence type="ECO:0000313" key="4">
    <source>
        <dbReference type="Proteomes" id="UP000251670"/>
    </source>
</evidence>
<sequence length="47" mass="5127">MITQIMKKIIFTTGALAIPLYISADVVHTVSESLSVGAYDSHFNTKN</sequence>
<gene>
    <name evidence="2" type="ORF">NCTC13492_02178</name>
    <name evidence="1" type="ORF">SAMN05421542_4012</name>
</gene>
<accession>A0A2X2WYG7</accession>
<evidence type="ECO:0000313" key="3">
    <source>
        <dbReference type="Proteomes" id="UP000199426"/>
    </source>
</evidence>
<protein>
    <submittedName>
        <fullName evidence="2">Uncharacterized protein</fullName>
    </submittedName>
</protein>
<dbReference type="EMBL" id="UAWB01000004">
    <property type="protein sequence ID" value="SQB43301.1"/>
    <property type="molecule type" value="Genomic_DNA"/>
</dbReference>
<dbReference type="AlphaFoldDB" id="A0A2X2WYG7"/>
<name>A0A2X2WYG7_CHRJE</name>
<dbReference type="EMBL" id="FNEG01000007">
    <property type="protein sequence ID" value="SDJ64709.1"/>
    <property type="molecule type" value="Genomic_DNA"/>
</dbReference>
<proteinExistence type="predicted"/>
<evidence type="ECO:0000313" key="2">
    <source>
        <dbReference type="EMBL" id="SQB43301.1"/>
    </source>
</evidence>
<dbReference type="Proteomes" id="UP000199426">
    <property type="component" value="Unassembled WGS sequence"/>
</dbReference>
<reference evidence="1 3" key="1">
    <citation type="submission" date="2016-10" db="EMBL/GenBank/DDBJ databases">
        <authorList>
            <person name="Varghese N."/>
            <person name="Submissions S."/>
        </authorList>
    </citation>
    <scope>NUCLEOTIDE SEQUENCE [LARGE SCALE GENOMIC DNA]</scope>
    <source>
        <strain evidence="1 3">DSM 19299</strain>
    </source>
</reference>
<dbReference type="Proteomes" id="UP000251670">
    <property type="component" value="Unassembled WGS sequence"/>
</dbReference>